<gene>
    <name evidence="1" type="ORF">HBA54_11760</name>
</gene>
<dbReference type="Proteomes" id="UP000761264">
    <property type="component" value="Unassembled WGS sequence"/>
</dbReference>
<name>A0A967K8I5_9PROT</name>
<dbReference type="RefSeq" id="WP_167224709.1">
    <property type="nucleotide sequence ID" value="NZ_JAAQPH010000008.1"/>
</dbReference>
<sequence>MITVRRRADHLAQAIAAAGVEATVITNGLEIAEEVGASSAVRVILCPGAYSAHEKGGYGQDT</sequence>
<proteinExistence type="predicted"/>
<dbReference type="AlphaFoldDB" id="A0A967K8I5"/>
<evidence type="ECO:0000313" key="1">
    <source>
        <dbReference type="EMBL" id="NIA69267.1"/>
    </source>
</evidence>
<accession>A0A967K8I5</accession>
<keyword evidence="2" id="KW-1185">Reference proteome</keyword>
<dbReference type="EMBL" id="JAAQPH010000008">
    <property type="protein sequence ID" value="NIA69267.1"/>
    <property type="molecule type" value="Genomic_DNA"/>
</dbReference>
<reference evidence="1" key="1">
    <citation type="submission" date="2020-03" db="EMBL/GenBank/DDBJ databases">
        <title>Genome of Pelagibius litoralis DSM 21314T.</title>
        <authorList>
            <person name="Wang G."/>
        </authorList>
    </citation>
    <scope>NUCLEOTIDE SEQUENCE</scope>
    <source>
        <strain evidence="1">DSM 21314</strain>
    </source>
</reference>
<organism evidence="1 2">
    <name type="scientific">Pelagibius litoralis</name>
    <dbReference type="NCBI Taxonomy" id="374515"/>
    <lineage>
        <taxon>Bacteria</taxon>
        <taxon>Pseudomonadati</taxon>
        <taxon>Pseudomonadota</taxon>
        <taxon>Alphaproteobacteria</taxon>
        <taxon>Rhodospirillales</taxon>
        <taxon>Rhodovibrionaceae</taxon>
        <taxon>Pelagibius</taxon>
    </lineage>
</organism>
<evidence type="ECO:0000313" key="2">
    <source>
        <dbReference type="Proteomes" id="UP000761264"/>
    </source>
</evidence>
<protein>
    <submittedName>
        <fullName evidence="1">Uncharacterized protein</fullName>
    </submittedName>
</protein>
<comment type="caution">
    <text evidence="1">The sequence shown here is derived from an EMBL/GenBank/DDBJ whole genome shotgun (WGS) entry which is preliminary data.</text>
</comment>